<proteinExistence type="inferred from homology"/>
<accession>E3GWQ4</accession>
<evidence type="ECO:0000256" key="9">
    <source>
        <dbReference type="ARBA" id="ARBA00022839"/>
    </source>
</evidence>
<dbReference type="AlphaFoldDB" id="E3GWQ4"/>
<dbReference type="GO" id="GO:0042575">
    <property type="term" value="C:DNA polymerase complex"/>
    <property type="evidence" value="ECO:0007669"/>
    <property type="project" value="TreeGrafter"/>
</dbReference>
<evidence type="ECO:0000256" key="12">
    <source>
        <dbReference type="ARBA" id="ARBA00023268"/>
    </source>
</evidence>
<dbReference type="InterPro" id="IPR024826">
    <property type="entry name" value="DNA_pol_delta/II_ssu"/>
</dbReference>
<feature type="domain" description="DNA polymerase alpha/delta/epsilon subunit B" evidence="17">
    <location>
        <begin position="214"/>
        <end position="411"/>
    </location>
</feature>
<dbReference type="KEGG" id="mfv:Mfer_1187"/>
<dbReference type="EC" id="3.1.11.1" evidence="15"/>
<evidence type="ECO:0000256" key="14">
    <source>
        <dbReference type="ARBA" id="ARBA00049244"/>
    </source>
</evidence>
<evidence type="ECO:0000259" key="16">
    <source>
        <dbReference type="Pfam" id="PF01336"/>
    </source>
</evidence>
<keyword evidence="9 15" id="KW-0269">Exonuclease</keyword>
<name>E3GWQ4_METFV</name>
<gene>
    <name evidence="15" type="primary">polB</name>
    <name evidence="18" type="ordered locus">Mfer_1187</name>
</gene>
<comment type="catalytic activity">
    <reaction evidence="14 15">
        <text>DNA(n) + a 2'-deoxyribonucleoside 5'-triphosphate = DNA(n+1) + diphosphate</text>
        <dbReference type="Rhea" id="RHEA:22508"/>
        <dbReference type="Rhea" id="RHEA-COMP:17339"/>
        <dbReference type="Rhea" id="RHEA-COMP:17340"/>
        <dbReference type="ChEBI" id="CHEBI:33019"/>
        <dbReference type="ChEBI" id="CHEBI:61560"/>
        <dbReference type="ChEBI" id="CHEBI:173112"/>
        <dbReference type="EC" id="2.7.7.7"/>
    </reaction>
</comment>
<evidence type="ECO:0000259" key="17">
    <source>
        <dbReference type="Pfam" id="PF04042"/>
    </source>
</evidence>
<evidence type="ECO:0000256" key="6">
    <source>
        <dbReference type="ARBA" id="ARBA00022705"/>
    </source>
</evidence>
<comment type="similarity">
    <text evidence="2 15">Belongs to the DNA polymerase delta/II small subunit family.</text>
</comment>
<keyword evidence="10 15" id="KW-0239">DNA-directed DNA polymerase</keyword>
<dbReference type="SUPFAM" id="SSF56300">
    <property type="entry name" value="Metallo-dependent phosphatases"/>
    <property type="match status" value="1"/>
</dbReference>
<dbReference type="Gene3D" id="3.60.21.50">
    <property type="match status" value="1"/>
</dbReference>
<keyword evidence="19" id="KW-1185">Reference proteome</keyword>
<dbReference type="Pfam" id="PF01336">
    <property type="entry name" value="tRNA_anti-codon"/>
    <property type="match status" value="1"/>
</dbReference>
<dbReference type="Pfam" id="PF04042">
    <property type="entry name" value="DNA_pol_E_B"/>
    <property type="match status" value="1"/>
</dbReference>
<evidence type="ECO:0000256" key="2">
    <source>
        <dbReference type="ARBA" id="ARBA00006035"/>
    </source>
</evidence>
<keyword evidence="8 15" id="KW-0378">Hydrolase</keyword>
<sequence>MGSNLLEELSKNDILITPEAYEKLKDLDNSDKEIISKLKDYVERNLEFPLITNEIVEEVFIEKKPQVPKIKIKKKRSKLEIIKNIESLNSDGDIKNLLNYFHNRYEKLRGLLEKRLGKIVDIKDIGDNEVKIAGIVNEVRTTKKNHKIIELEDKTGKCIVFVNKDGDLFKKTENIVQDEVIGVIGKKNGRFVTASEIIQPGIPRIEEKNSNCTILFLSDLHIGSSKFLENSFEKLISWINEGGNIAGEIEYIIIAGDIVDGVGIYPGQEKELAIKDIEGQYEEAARLLGEIRKDIKIIIAPGNHDASRIAEPQQPLEKEYAKALYDLPNAEFVSNPSIICIDGLKIMIYHGRSFDDMAISANFSHDKPAEIMAELLEKRHLAPIYGLRTPIAPEPEDHLVIDTIPDIFHAGHVHINDYKKYKGIHLINSGTFQEQTEFQKIHNIRPTPGQVPVLHNSKIKVLSVEKLPAT</sequence>
<dbReference type="EMBL" id="CP002278">
    <property type="protein sequence ID" value="ADP77973.1"/>
    <property type="molecule type" value="Genomic_DNA"/>
</dbReference>
<organism evidence="18 19">
    <name type="scientific">Methanothermus fervidus (strain ATCC 43054 / DSM 2088 / JCM 10308 / V24 S)</name>
    <dbReference type="NCBI Taxonomy" id="523846"/>
    <lineage>
        <taxon>Archaea</taxon>
        <taxon>Methanobacteriati</taxon>
        <taxon>Methanobacteriota</taxon>
        <taxon>Methanomada group</taxon>
        <taxon>Methanobacteria</taxon>
        <taxon>Methanobacteriales</taxon>
        <taxon>Methanothermaceae</taxon>
        <taxon>Methanothermus</taxon>
    </lineage>
</organism>
<dbReference type="InterPro" id="IPR004365">
    <property type="entry name" value="NA-bd_OB_tRNA"/>
</dbReference>
<evidence type="ECO:0000256" key="13">
    <source>
        <dbReference type="ARBA" id="ARBA00024817"/>
    </source>
</evidence>
<reference evidence="18 19" key="1">
    <citation type="journal article" date="2010" name="Stand. Genomic Sci.">
        <title>Complete genome sequence of Methanothermus fervidus type strain (V24S).</title>
        <authorList>
            <person name="Anderson I."/>
            <person name="Djao O.D."/>
            <person name="Misra M."/>
            <person name="Chertkov O."/>
            <person name="Nolan M."/>
            <person name="Lucas S."/>
            <person name="Lapidus A."/>
            <person name="Del Rio T.G."/>
            <person name="Tice H."/>
            <person name="Cheng J.F."/>
            <person name="Tapia R."/>
            <person name="Han C."/>
            <person name="Goodwin L."/>
            <person name="Pitluck S."/>
            <person name="Liolios K."/>
            <person name="Ivanova N."/>
            <person name="Mavromatis K."/>
            <person name="Mikhailova N."/>
            <person name="Pati A."/>
            <person name="Brambilla E."/>
            <person name="Chen A."/>
            <person name="Palaniappan K."/>
            <person name="Land M."/>
            <person name="Hauser L."/>
            <person name="Chang Y.J."/>
            <person name="Jeffries C.D."/>
            <person name="Sikorski J."/>
            <person name="Spring S."/>
            <person name="Rohde M."/>
            <person name="Eichinger K."/>
            <person name="Huber H."/>
            <person name="Wirth R."/>
            <person name="Goker M."/>
            <person name="Detter J.C."/>
            <person name="Woyke T."/>
            <person name="Bristow J."/>
            <person name="Eisen J.A."/>
            <person name="Markowitz V."/>
            <person name="Hugenholtz P."/>
            <person name="Klenk H.P."/>
            <person name="Kyrpides N.C."/>
        </authorList>
    </citation>
    <scope>NUCLEOTIDE SEQUENCE [LARGE SCALE GENOMIC DNA]</scope>
    <source>
        <strain evidence="19">ATCC 43054 / DSM 2088 / JCM 10308 / V24 S</strain>
    </source>
</reference>
<dbReference type="GO" id="GO:0003887">
    <property type="term" value="F:DNA-directed DNA polymerase activity"/>
    <property type="evidence" value="ECO:0007669"/>
    <property type="project" value="UniProtKB-UniRule"/>
</dbReference>
<dbReference type="PANTHER" id="PTHR10416:SF0">
    <property type="entry name" value="DNA POLYMERASE DELTA SUBUNIT 2"/>
    <property type="match status" value="1"/>
</dbReference>
<dbReference type="Proteomes" id="UP000002315">
    <property type="component" value="Chromosome"/>
</dbReference>
<keyword evidence="7 15" id="KW-0540">Nuclease</keyword>
<dbReference type="InterPro" id="IPR012340">
    <property type="entry name" value="NA-bd_OB-fold"/>
</dbReference>
<dbReference type="NCBIfam" id="NF003118">
    <property type="entry name" value="PRK04036.1-3"/>
    <property type="match status" value="1"/>
</dbReference>
<dbReference type="InterPro" id="IPR029052">
    <property type="entry name" value="Metallo-depent_PP-like"/>
</dbReference>
<evidence type="ECO:0000256" key="8">
    <source>
        <dbReference type="ARBA" id="ARBA00022801"/>
    </source>
</evidence>
<comment type="subunit">
    <text evidence="3 15">Heterodimer of a large subunit and a small subunit.</text>
</comment>
<dbReference type="HOGENOM" id="CLU_027850_1_0_2"/>
<evidence type="ECO:0000313" key="18">
    <source>
        <dbReference type="EMBL" id="ADP77973.1"/>
    </source>
</evidence>
<comment type="function">
    <text evidence="13 15">Possesses two activities: a DNA synthesis (polymerase) and an exonucleolytic activity that degrades single-stranded DNA in the 3' to 5' direction. Has a template-primer preference which is characteristic of a replicative DNA polymerase.</text>
</comment>
<protein>
    <recommendedName>
        <fullName evidence="15">DNA polymerase II small subunit</fullName>
        <shortName evidence="15">Pol II</shortName>
        <ecNumber evidence="15">2.7.7.7</ecNumber>
    </recommendedName>
    <alternativeName>
        <fullName evidence="15">Exodeoxyribonuclease small subunit</fullName>
        <ecNumber evidence="15">3.1.11.1</ecNumber>
    </alternativeName>
</protein>
<evidence type="ECO:0000256" key="10">
    <source>
        <dbReference type="ARBA" id="ARBA00022932"/>
    </source>
</evidence>
<dbReference type="OrthoDB" id="372039at2157"/>
<keyword evidence="4 15" id="KW-0808">Transferase</keyword>
<evidence type="ECO:0000256" key="4">
    <source>
        <dbReference type="ARBA" id="ARBA00022679"/>
    </source>
</evidence>
<dbReference type="GO" id="GO:0003677">
    <property type="term" value="F:DNA binding"/>
    <property type="evidence" value="ECO:0007669"/>
    <property type="project" value="UniProtKB-UniRule"/>
</dbReference>
<evidence type="ECO:0000256" key="5">
    <source>
        <dbReference type="ARBA" id="ARBA00022695"/>
    </source>
</evidence>
<dbReference type="Gene3D" id="2.40.50.140">
    <property type="entry name" value="Nucleic acid-binding proteins"/>
    <property type="match status" value="1"/>
</dbReference>
<evidence type="ECO:0000256" key="15">
    <source>
        <dbReference type="HAMAP-Rule" id="MF_00325"/>
    </source>
</evidence>
<keyword evidence="5 15" id="KW-0548">Nucleotidyltransferase</keyword>
<comment type="catalytic activity">
    <reaction evidence="1 15">
        <text>Exonucleolytic cleavage in the 3'- to 5'-direction to yield nucleoside 5'-phosphates.</text>
        <dbReference type="EC" id="3.1.11.1"/>
    </reaction>
</comment>
<feature type="domain" description="OB" evidence="16">
    <location>
        <begin position="130"/>
        <end position="186"/>
    </location>
</feature>
<evidence type="ECO:0000256" key="3">
    <source>
        <dbReference type="ARBA" id="ARBA00011315"/>
    </source>
</evidence>
<keyword evidence="12 15" id="KW-0511">Multifunctional enzyme</keyword>
<dbReference type="STRING" id="523846.Mfer_1187"/>
<evidence type="ECO:0000256" key="11">
    <source>
        <dbReference type="ARBA" id="ARBA00023125"/>
    </source>
</evidence>
<dbReference type="InterPro" id="IPR011149">
    <property type="entry name" value="Pol2_small_arc"/>
</dbReference>
<dbReference type="GO" id="GO:0006308">
    <property type="term" value="P:DNA catabolic process"/>
    <property type="evidence" value="ECO:0007669"/>
    <property type="project" value="UniProtKB-UniRule"/>
</dbReference>
<evidence type="ECO:0000256" key="1">
    <source>
        <dbReference type="ARBA" id="ARBA00000563"/>
    </source>
</evidence>
<dbReference type="PANTHER" id="PTHR10416">
    <property type="entry name" value="DNA POLYMERASE DELTA SUBUNIT 2"/>
    <property type="match status" value="1"/>
</dbReference>
<dbReference type="InterPro" id="IPR007185">
    <property type="entry name" value="DNA_pol_a/d/e_bsu"/>
</dbReference>
<dbReference type="GO" id="GO:0008310">
    <property type="term" value="F:single-stranded DNA 3'-5' DNA exonuclease activity"/>
    <property type="evidence" value="ECO:0007669"/>
    <property type="project" value="UniProtKB-EC"/>
</dbReference>
<keyword evidence="6 15" id="KW-0235">DNA replication</keyword>
<evidence type="ECO:0000313" key="19">
    <source>
        <dbReference type="Proteomes" id="UP000002315"/>
    </source>
</evidence>
<evidence type="ECO:0000256" key="7">
    <source>
        <dbReference type="ARBA" id="ARBA00022722"/>
    </source>
</evidence>
<dbReference type="CDD" id="cd04490">
    <property type="entry name" value="PolII_SU_OBF"/>
    <property type="match status" value="1"/>
</dbReference>
<keyword evidence="11 15" id="KW-0238">DNA-binding</keyword>
<dbReference type="EC" id="2.7.7.7" evidence="15"/>
<dbReference type="HAMAP" id="MF_00325">
    <property type="entry name" value="DNApol_II_A_arch"/>
    <property type="match status" value="1"/>
</dbReference>
<dbReference type="PIRSF" id="PIRSF000803">
    <property type="entry name" value="Arc_Pol2_small"/>
    <property type="match status" value="1"/>
</dbReference>
<dbReference type="GO" id="GO:0006271">
    <property type="term" value="P:DNA strand elongation involved in DNA replication"/>
    <property type="evidence" value="ECO:0007669"/>
    <property type="project" value="TreeGrafter"/>
</dbReference>